<protein>
    <recommendedName>
        <fullName evidence="3">Peptidase M50</fullName>
    </recommendedName>
</protein>
<organism evidence="1 2">
    <name type="scientific">Mycolicibacterium frederiksbergense</name>
    <dbReference type="NCBI Taxonomy" id="117567"/>
    <lineage>
        <taxon>Bacteria</taxon>
        <taxon>Bacillati</taxon>
        <taxon>Actinomycetota</taxon>
        <taxon>Actinomycetes</taxon>
        <taxon>Mycobacteriales</taxon>
        <taxon>Mycobacteriaceae</taxon>
        <taxon>Mycolicibacterium</taxon>
    </lineage>
</organism>
<evidence type="ECO:0000313" key="1">
    <source>
        <dbReference type="EMBL" id="MDH6198143.1"/>
    </source>
</evidence>
<evidence type="ECO:0008006" key="3">
    <source>
        <dbReference type="Google" id="ProtNLM"/>
    </source>
</evidence>
<dbReference type="Proteomes" id="UP001160130">
    <property type="component" value="Unassembled WGS sequence"/>
</dbReference>
<proteinExistence type="predicted"/>
<keyword evidence="2" id="KW-1185">Reference proteome</keyword>
<reference evidence="1 2" key="1">
    <citation type="submission" date="2023-04" db="EMBL/GenBank/DDBJ databases">
        <title>Forest soil microbial communities from Buena Vista Peninsula, Colon Province, Panama.</title>
        <authorList>
            <person name="Bouskill N."/>
        </authorList>
    </citation>
    <scope>NUCLEOTIDE SEQUENCE [LARGE SCALE GENOMIC DNA]</scope>
    <source>
        <strain evidence="1 2">AC80</strain>
    </source>
</reference>
<gene>
    <name evidence="1" type="ORF">M2272_004802</name>
</gene>
<dbReference type="EMBL" id="JARXVE010000009">
    <property type="protein sequence ID" value="MDH6198143.1"/>
    <property type="molecule type" value="Genomic_DNA"/>
</dbReference>
<evidence type="ECO:0000313" key="2">
    <source>
        <dbReference type="Proteomes" id="UP001160130"/>
    </source>
</evidence>
<name>A0ABT6L5B0_9MYCO</name>
<accession>A0ABT6L5B0</accession>
<comment type="caution">
    <text evidence="1">The sequence shown here is derived from an EMBL/GenBank/DDBJ whole genome shotgun (WGS) entry which is preliminary data.</text>
</comment>
<sequence>MSTSAGVAVLGSTPLPRPLRGLPTVGLDDVEAQRRVIVTGSTADLAAVLSRLLRADRLDVEVAHATGSWSAHRALHAPARRVPLIRDETGTVLVEAAQWRGTDGAALRGEAIVDDCVLFDGEAPGVRVEPMSSLPGLRASVLSDRGRPRRWVAGRAAQLGTPGAQVIRDGVPAPRIVRRSTFYRHTEGWLRVG</sequence>